<dbReference type="GO" id="GO:0016491">
    <property type="term" value="F:oxidoreductase activity"/>
    <property type="evidence" value="ECO:0007669"/>
    <property type="project" value="InterPro"/>
</dbReference>
<dbReference type="PANTHER" id="PTHR42815">
    <property type="entry name" value="FAD-BINDING, PUTATIVE (AFU_ORTHOLOGUE AFUA_6G07600)-RELATED"/>
    <property type="match status" value="1"/>
</dbReference>
<gene>
    <name evidence="2" type="ORF">BCV70DRAFT_198854</name>
</gene>
<evidence type="ECO:0000313" key="3">
    <source>
        <dbReference type="Proteomes" id="UP000246740"/>
    </source>
</evidence>
<proteinExistence type="predicted"/>
<reference evidence="2 3" key="1">
    <citation type="journal article" date="2018" name="Mol. Biol. Evol.">
        <title>Broad Genomic Sampling Reveals a Smut Pathogenic Ancestry of the Fungal Clade Ustilaginomycotina.</title>
        <authorList>
            <person name="Kijpornyongpan T."/>
            <person name="Mondo S.J."/>
            <person name="Barry K."/>
            <person name="Sandor L."/>
            <person name="Lee J."/>
            <person name="Lipzen A."/>
            <person name="Pangilinan J."/>
            <person name="LaButti K."/>
            <person name="Hainaut M."/>
            <person name="Henrissat B."/>
            <person name="Grigoriev I.V."/>
            <person name="Spatafora J.W."/>
            <person name="Aime M.C."/>
        </authorList>
    </citation>
    <scope>NUCLEOTIDE SEQUENCE [LARGE SCALE GENOMIC DNA]</scope>
    <source>
        <strain evidence="2 3">MCA 3645</strain>
    </source>
</reference>
<accession>A0A317XVT6</accession>
<dbReference type="InterPro" id="IPR017927">
    <property type="entry name" value="FAD-bd_FR_type"/>
</dbReference>
<dbReference type="Gene3D" id="3.40.50.80">
    <property type="entry name" value="Nucleotide-binding domain of ferredoxin-NADP reductase (FNR) module"/>
    <property type="match status" value="1"/>
</dbReference>
<feature type="domain" description="FAD-binding FR-type" evidence="1">
    <location>
        <begin position="383"/>
        <end position="515"/>
    </location>
</feature>
<name>A0A317XVT6_9BASI</name>
<dbReference type="PROSITE" id="PS51384">
    <property type="entry name" value="FAD_FR"/>
    <property type="match status" value="1"/>
</dbReference>
<dbReference type="SUPFAM" id="SSF63380">
    <property type="entry name" value="Riboflavin synthase domain-like"/>
    <property type="match status" value="1"/>
</dbReference>
<dbReference type="InterPro" id="IPR039261">
    <property type="entry name" value="FNR_nucleotide-bd"/>
</dbReference>
<dbReference type="OrthoDB" id="436496at2759"/>
<dbReference type="PANTHER" id="PTHR42815:SF2">
    <property type="entry name" value="FAD-BINDING, PUTATIVE (AFU_ORTHOLOGUE AFUA_6G07600)-RELATED"/>
    <property type="match status" value="1"/>
</dbReference>
<dbReference type="AlphaFoldDB" id="A0A317XVT6"/>
<sequence length="673" mass="74127">MTNHEWHAGELYVQSRLGFKDAVAGAHSIFRPQLTSQHQSFHTSLDVLPVCTLDAHGRPWGSFLASKDGQSRFIQSSSFNNLVATNLGLHPSHPLTDSLARGVKVGMNGMVLDKDSDSHQGPALRLIAGVGVMFDNRRRNKFAGFINDRAGIKDGLVMEVMESLGNCPKYINTRHLVPRPDHTPSVIFDRHTLPPDEQLPQRAVEHIAQADAVFLSTRYIAPEHTIFKSHLGINIRGGKPGFVRHSTDPASGRPVLCFPDYSGNRFMSSLGNIHSDKVAGLTIPRLRKGLPIDVLYLTGDAQVLLDDDAAVLFPGVKAAVRIVVTGCIFVEDALPLVPAEFEEDDFEPKDNGIGWSPYNPPVRRLRSEIVGKAGDDSTASQPMSSTTAELVKLDRHTDELATLTFKTSAPIRYHAGQHVILDCSSIVDPHLLEYQHMAEKMGGEREINDTGIRTWTISSSPSDSNNGFKTDVFSITMRKVFDGNVTPRLFAIPSHRDPSTIKLPILGIGGDFLVAEPDQSPSTHQLWFAQGIGITPFLSFLRSFAHSTSPTKPIKIDFLLSCRPSEVETMLSLIQAALQVDGRDIKDALDNISLSLHVFARSQDQAASPESPFPAISVVRYNTRLQPDSVQSLLFNPTTQAWICGTPAYEQLVFQAFLPNLAQDKIHRESFNY</sequence>
<evidence type="ECO:0000259" key="1">
    <source>
        <dbReference type="PROSITE" id="PS51384"/>
    </source>
</evidence>
<dbReference type="Gene3D" id="2.40.30.10">
    <property type="entry name" value="Translation factors"/>
    <property type="match status" value="1"/>
</dbReference>
<dbReference type="SUPFAM" id="SSF52343">
    <property type="entry name" value="Ferredoxin reductase-like, C-terminal NADP-linked domain"/>
    <property type="match status" value="1"/>
</dbReference>
<dbReference type="STRING" id="1882483.A0A317XVT6"/>
<evidence type="ECO:0000313" key="2">
    <source>
        <dbReference type="EMBL" id="PWZ01421.1"/>
    </source>
</evidence>
<dbReference type="InParanoid" id="A0A317XVT6"/>
<keyword evidence="3" id="KW-1185">Reference proteome</keyword>
<organism evidence="2 3">
    <name type="scientific">Testicularia cyperi</name>
    <dbReference type="NCBI Taxonomy" id="1882483"/>
    <lineage>
        <taxon>Eukaryota</taxon>
        <taxon>Fungi</taxon>
        <taxon>Dikarya</taxon>
        <taxon>Basidiomycota</taxon>
        <taxon>Ustilaginomycotina</taxon>
        <taxon>Ustilaginomycetes</taxon>
        <taxon>Ustilaginales</taxon>
        <taxon>Anthracoideaceae</taxon>
        <taxon>Testicularia</taxon>
    </lineage>
</organism>
<protein>
    <recommendedName>
        <fullName evidence="1">FAD-binding FR-type domain-containing protein</fullName>
    </recommendedName>
</protein>
<dbReference type="InterPro" id="IPR017938">
    <property type="entry name" value="Riboflavin_synthase-like_b-brl"/>
</dbReference>
<dbReference type="EMBL" id="KZ819190">
    <property type="protein sequence ID" value="PWZ01421.1"/>
    <property type="molecule type" value="Genomic_DNA"/>
</dbReference>
<dbReference type="Proteomes" id="UP000246740">
    <property type="component" value="Unassembled WGS sequence"/>
</dbReference>